<gene>
    <name evidence="1" type="ORF">GJ668_14645</name>
</gene>
<evidence type="ECO:0000313" key="1">
    <source>
        <dbReference type="EMBL" id="MTW22313.1"/>
    </source>
</evidence>
<organism evidence="1 2">
    <name type="scientific">Allochromatium palmeri</name>
    <dbReference type="NCBI Taxonomy" id="231048"/>
    <lineage>
        <taxon>Bacteria</taxon>
        <taxon>Pseudomonadati</taxon>
        <taxon>Pseudomonadota</taxon>
        <taxon>Gammaproteobacteria</taxon>
        <taxon>Chromatiales</taxon>
        <taxon>Chromatiaceae</taxon>
        <taxon>Allochromatium</taxon>
    </lineage>
</organism>
<proteinExistence type="predicted"/>
<dbReference type="AlphaFoldDB" id="A0A6N8EDJ2"/>
<dbReference type="RefSeq" id="WP_186343125.1">
    <property type="nucleotide sequence ID" value="NZ_WNKT01000037.1"/>
</dbReference>
<dbReference type="Proteomes" id="UP000434044">
    <property type="component" value="Unassembled WGS sequence"/>
</dbReference>
<accession>A0A6N8EDJ2</accession>
<protein>
    <recommendedName>
        <fullName evidence="3">Glycosyltransferase</fullName>
    </recommendedName>
</protein>
<keyword evidence="2" id="KW-1185">Reference proteome</keyword>
<evidence type="ECO:0000313" key="2">
    <source>
        <dbReference type="Proteomes" id="UP000434044"/>
    </source>
</evidence>
<evidence type="ECO:0008006" key="3">
    <source>
        <dbReference type="Google" id="ProtNLM"/>
    </source>
</evidence>
<reference evidence="1 2" key="1">
    <citation type="submission" date="2019-11" db="EMBL/GenBank/DDBJ databases">
        <title>Whole-genome sequence of the anaerobic purple sulfur bacterium Allochromatium palmeri DSM 15591.</title>
        <authorList>
            <person name="Kyndt J.A."/>
            <person name="Meyer T.E."/>
        </authorList>
    </citation>
    <scope>NUCLEOTIDE SEQUENCE [LARGE SCALE GENOMIC DNA]</scope>
    <source>
        <strain evidence="1 2">DSM 15591</strain>
    </source>
</reference>
<sequence>MPAYIYALNTLKIKPDIMYSEPALESKGNVLDHYVGLDYELTIKWRHDKEKQIVEKISDSKYDLIIANSFQGQAPDFYLKFESIVLGIIHHFPELPADTIKKINLINNNSKKPKVHLAFLWDFIPNAFFYFYSDFLHSATHVMYSLAPLKTTEKKSCDSIKIAIPGGINTSNRAYEMLIDGLTKTKLGKKNLKFILPGGGKAEDIKKFKDLLIKSGLMEFFEFNDMQNNQHKIAHEDYYRKITQSDLILPLIKKASRYRDYSISSAIATAYNASVLTAMNATDSHLYHFPYSLIDRFDYTSFLKNLSEPDFLEKSNNYLTSQQNSMAKLLNKNVQSMANLLDSI</sequence>
<name>A0A6N8EDJ2_9GAMM</name>
<dbReference type="EMBL" id="WNKT01000037">
    <property type="protein sequence ID" value="MTW22313.1"/>
    <property type="molecule type" value="Genomic_DNA"/>
</dbReference>
<comment type="caution">
    <text evidence="1">The sequence shown here is derived from an EMBL/GenBank/DDBJ whole genome shotgun (WGS) entry which is preliminary data.</text>
</comment>